<keyword evidence="5 8" id="KW-0238">DNA-binding</keyword>
<evidence type="ECO:0000256" key="1">
    <source>
        <dbReference type="ARBA" id="ARBA00022723"/>
    </source>
</evidence>
<dbReference type="GO" id="GO:0003677">
    <property type="term" value="F:DNA binding"/>
    <property type="evidence" value="ECO:0007669"/>
    <property type="project" value="UniProtKB-UniRule"/>
</dbReference>
<dbReference type="Proteomes" id="UP000324897">
    <property type="component" value="Chromosome 2"/>
</dbReference>
<evidence type="ECO:0000313" key="12">
    <source>
        <dbReference type="Proteomes" id="UP000324897"/>
    </source>
</evidence>
<evidence type="ECO:0000256" key="3">
    <source>
        <dbReference type="ARBA" id="ARBA00022833"/>
    </source>
</evidence>
<dbReference type="AlphaFoldDB" id="A0A5J9UK76"/>
<dbReference type="PROSITE" id="PS50884">
    <property type="entry name" value="ZF_DOF_2"/>
    <property type="match status" value="1"/>
</dbReference>
<keyword evidence="2 8" id="KW-0863">Zinc-finger</keyword>
<evidence type="ECO:0000256" key="2">
    <source>
        <dbReference type="ARBA" id="ARBA00022771"/>
    </source>
</evidence>
<feature type="region of interest" description="Disordered" evidence="9">
    <location>
        <begin position="216"/>
        <end position="253"/>
    </location>
</feature>
<keyword evidence="6" id="KW-0804">Transcription</keyword>
<name>A0A5J9UK76_9POAL</name>
<sequence>MDILRGEFLNHQGNGSFYGATPSGGNEMEMSLPPSFVFGAMQQGVVGDHHGEAPIDGGSATTTAQWEGHHQRAGTQQGHNNDNVSAAGSEGLEQDVVDTIEEARNMKQAWQQQAASGDGMQMPRPQMAEALKCPRCDSSNTKFCYYNSYNMLQPRYFCKACRRYWTHGGTFRNVPVGVLDHEGSGSNGVEISMPPSFGFGAMQHVIMGDHHGVAPIGGGSAAGTTQLGGQHQWARAQHGHNKDDGSAAGSDGL</sequence>
<protein>
    <recommendedName>
        <fullName evidence="10">Dof-type domain-containing protein</fullName>
    </recommendedName>
</protein>
<evidence type="ECO:0000256" key="8">
    <source>
        <dbReference type="PROSITE-ProRule" id="PRU00071"/>
    </source>
</evidence>
<keyword evidence="1" id="KW-0479">Metal-binding</keyword>
<dbReference type="PROSITE" id="PS01361">
    <property type="entry name" value="ZF_DOF_1"/>
    <property type="match status" value="1"/>
</dbReference>
<comment type="caution">
    <text evidence="11">The sequence shown here is derived from an EMBL/GenBank/DDBJ whole genome shotgun (WGS) entry which is preliminary data.</text>
</comment>
<proteinExistence type="predicted"/>
<feature type="compositionally biased region" description="Polar residues" evidence="9">
    <location>
        <begin position="73"/>
        <end position="86"/>
    </location>
</feature>
<dbReference type="Pfam" id="PF02701">
    <property type="entry name" value="Zn_ribbon_Dof"/>
    <property type="match status" value="1"/>
</dbReference>
<dbReference type="GO" id="GO:0008270">
    <property type="term" value="F:zinc ion binding"/>
    <property type="evidence" value="ECO:0007669"/>
    <property type="project" value="UniProtKB-KW"/>
</dbReference>
<dbReference type="GO" id="GO:0003700">
    <property type="term" value="F:DNA-binding transcription factor activity"/>
    <property type="evidence" value="ECO:0007669"/>
    <property type="project" value="InterPro"/>
</dbReference>
<reference evidence="11 12" key="1">
    <citation type="journal article" date="2019" name="Sci. Rep.">
        <title>A high-quality genome of Eragrostis curvula grass provides insights into Poaceae evolution and supports new strategies to enhance forage quality.</title>
        <authorList>
            <person name="Carballo J."/>
            <person name="Santos B.A.C.M."/>
            <person name="Zappacosta D."/>
            <person name="Garbus I."/>
            <person name="Selva J.P."/>
            <person name="Gallo C.A."/>
            <person name="Diaz A."/>
            <person name="Albertini E."/>
            <person name="Caccamo M."/>
            <person name="Echenique V."/>
        </authorList>
    </citation>
    <scope>NUCLEOTIDE SEQUENCE [LARGE SCALE GENOMIC DNA]</scope>
    <source>
        <strain evidence="12">cv. Victoria</strain>
        <tissue evidence="11">Leaf</tissue>
    </source>
</reference>
<dbReference type="EMBL" id="RWGY01000013">
    <property type="protein sequence ID" value="TVU23711.1"/>
    <property type="molecule type" value="Genomic_DNA"/>
</dbReference>
<gene>
    <name evidence="11" type="ORF">EJB05_26090</name>
</gene>
<evidence type="ECO:0000313" key="11">
    <source>
        <dbReference type="EMBL" id="TVU23711.1"/>
    </source>
</evidence>
<organism evidence="11 12">
    <name type="scientific">Eragrostis curvula</name>
    <name type="common">weeping love grass</name>
    <dbReference type="NCBI Taxonomy" id="38414"/>
    <lineage>
        <taxon>Eukaryota</taxon>
        <taxon>Viridiplantae</taxon>
        <taxon>Streptophyta</taxon>
        <taxon>Embryophyta</taxon>
        <taxon>Tracheophyta</taxon>
        <taxon>Spermatophyta</taxon>
        <taxon>Magnoliopsida</taxon>
        <taxon>Liliopsida</taxon>
        <taxon>Poales</taxon>
        <taxon>Poaceae</taxon>
        <taxon>PACMAD clade</taxon>
        <taxon>Chloridoideae</taxon>
        <taxon>Eragrostideae</taxon>
        <taxon>Eragrostidinae</taxon>
        <taxon>Eragrostis</taxon>
    </lineage>
</organism>
<accession>A0A5J9UK76</accession>
<keyword evidence="7 8" id="KW-0539">Nucleus</keyword>
<keyword evidence="3" id="KW-0862">Zinc</keyword>
<evidence type="ECO:0000256" key="6">
    <source>
        <dbReference type="ARBA" id="ARBA00023163"/>
    </source>
</evidence>
<feature type="region of interest" description="Disordered" evidence="9">
    <location>
        <begin position="47"/>
        <end position="87"/>
    </location>
</feature>
<comment type="subcellular location">
    <subcellularLocation>
        <location evidence="8">Nucleus</location>
    </subcellularLocation>
</comment>
<keyword evidence="4" id="KW-0805">Transcription regulation</keyword>
<dbReference type="Gramene" id="TVU23711">
    <property type="protein sequence ID" value="TVU23711"/>
    <property type="gene ID" value="EJB05_26090"/>
</dbReference>
<keyword evidence="12" id="KW-1185">Reference proteome</keyword>
<dbReference type="OrthoDB" id="2008207at2759"/>
<dbReference type="GO" id="GO:0005634">
    <property type="term" value="C:nucleus"/>
    <property type="evidence" value="ECO:0007669"/>
    <property type="project" value="UniProtKB-SubCell"/>
</dbReference>
<dbReference type="PANTHER" id="PTHR31089:SF22">
    <property type="entry name" value="CYCLIC DOF FACTOR 4"/>
    <property type="match status" value="1"/>
</dbReference>
<evidence type="ECO:0000256" key="4">
    <source>
        <dbReference type="ARBA" id="ARBA00023015"/>
    </source>
</evidence>
<feature type="non-terminal residue" evidence="11">
    <location>
        <position position="1"/>
    </location>
</feature>
<dbReference type="InterPro" id="IPR045174">
    <property type="entry name" value="Dof"/>
</dbReference>
<dbReference type="PANTHER" id="PTHR31089">
    <property type="entry name" value="CYCLIC DOF FACTOR 2"/>
    <property type="match status" value="1"/>
</dbReference>
<feature type="domain" description="Dof-type" evidence="10">
    <location>
        <begin position="131"/>
        <end position="185"/>
    </location>
</feature>
<evidence type="ECO:0000256" key="5">
    <source>
        <dbReference type="ARBA" id="ARBA00023125"/>
    </source>
</evidence>
<evidence type="ECO:0000259" key="10">
    <source>
        <dbReference type="PROSITE" id="PS50884"/>
    </source>
</evidence>
<evidence type="ECO:0000256" key="9">
    <source>
        <dbReference type="SAM" id="MobiDB-lite"/>
    </source>
</evidence>
<evidence type="ECO:0000256" key="7">
    <source>
        <dbReference type="ARBA" id="ARBA00023242"/>
    </source>
</evidence>
<dbReference type="InterPro" id="IPR003851">
    <property type="entry name" value="Znf_Dof"/>
</dbReference>